<feature type="compositionally biased region" description="Low complexity" evidence="1">
    <location>
        <begin position="213"/>
        <end position="223"/>
    </location>
</feature>
<name>A0A1F6AQV9_9BACT</name>
<dbReference type="Proteomes" id="UP000176609">
    <property type="component" value="Unassembled WGS sequence"/>
</dbReference>
<gene>
    <name evidence="2" type="ORF">A2960_02930</name>
</gene>
<proteinExistence type="predicted"/>
<reference evidence="2 3" key="1">
    <citation type="journal article" date="2016" name="Nat. Commun.">
        <title>Thousands of microbial genomes shed light on interconnected biogeochemical processes in an aquifer system.</title>
        <authorList>
            <person name="Anantharaman K."/>
            <person name="Brown C.T."/>
            <person name="Hug L.A."/>
            <person name="Sharon I."/>
            <person name="Castelle C.J."/>
            <person name="Probst A.J."/>
            <person name="Thomas B.C."/>
            <person name="Singh A."/>
            <person name="Wilkins M.J."/>
            <person name="Karaoz U."/>
            <person name="Brodie E.L."/>
            <person name="Williams K.H."/>
            <person name="Hubbard S.S."/>
            <person name="Banfield J.F."/>
        </authorList>
    </citation>
    <scope>NUCLEOTIDE SEQUENCE [LARGE SCALE GENOMIC DNA]</scope>
</reference>
<sequence length="223" mass="24201">MIPIVIGLILLPSIIFFRNYLVLPFRQNVPTPPQYISITPTVAKKITNVPLPKSNPTNIQPTKFITSVTKVLVTTTGKPVYFPLVTNTPIPTSAVADTTAPVFEWMTGPSDGLTVDFNSFCFPMKINDNVSKLPELQVHFSFDSSEWGGWTTNVAPCYQKVANGPHTFSVQAKDGAGNLSSTITRRFTVNTELYAVKPASPAPTSLPMPTSTPPSFSVVTPSN</sequence>
<dbReference type="Gene3D" id="2.60.40.10">
    <property type="entry name" value="Immunoglobulins"/>
    <property type="match status" value="1"/>
</dbReference>
<evidence type="ECO:0008006" key="4">
    <source>
        <dbReference type="Google" id="ProtNLM"/>
    </source>
</evidence>
<feature type="region of interest" description="Disordered" evidence="1">
    <location>
        <begin position="199"/>
        <end position="223"/>
    </location>
</feature>
<dbReference type="InterPro" id="IPR013783">
    <property type="entry name" value="Ig-like_fold"/>
</dbReference>
<comment type="caution">
    <text evidence="2">The sequence shown here is derived from an EMBL/GenBank/DDBJ whole genome shotgun (WGS) entry which is preliminary data.</text>
</comment>
<feature type="compositionally biased region" description="Pro residues" evidence="1">
    <location>
        <begin position="200"/>
        <end position="212"/>
    </location>
</feature>
<accession>A0A1F6AQV9</accession>
<evidence type="ECO:0000256" key="1">
    <source>
        <dbReference type="SAM" id="MobiDB-lite"/>
    </source>
</evidence>
<protein>
    <recommendedName>
        <fullName evidence="4">Bacterial Ig-like domain-containing protein</fullName>
    </recommendedName>
</protein>
<dbReference type="EMBL" id="MFJR01000007">
    <property type="protein sequence ID" value="OGG27071.1"/>
    <property type="molecule type" value="Genomic_DNA"/>
</dbReference>
<evidence type="ECO:0000313" key="2">
    <source>
        <dbReference type="EMBL" id="OGG27071.1"/>
    </source>
</evidence>
<dbReference type="AlphaFoldDB" id="A0A1F6AQV9"/>
<organism evidence="2 3">
    <name type="scientific">Candidatus Gottesmanbacteria bacterium RIFCSPLOWO2_01_FULL_39_12b</name>
    <dbReference type="NCBI Taxonomy" id="1798388"/>
    <lineage>
        <taxon>Bacteria</taxon>
        <taxon>Candidatus Gottesmaniibacteriota</taxon>
    </lineage>
</organism>
<evidence type="ECO:0000313" key="3">
    <source>
        <dbReference type="Proteomes" id="UP000176609"/>
    </source>
</evidence>